<evidence type="ECO:0000313" key="2">
    <source>
        <dbReference type="EMBL" id="KAJ2003220.1"/>
    </source>
</evidence>
<feature type="region of interest" description="Disordered" evidence="1">
    <location>
        <begin position="38"/>
        <end position="75"/>
    </location>
</feature>
<sequence>MGQTDNSEERQVVRTTAHTADEWAEMFVGRVLVEYPEEMKPEPYEAEDAEAGDAEKSKEDSTEEAEEAEEPKTVKWAELPQPVRIIWPRSRVTRDLRPQRLNLMCNANDEITRIAFY</sequence>
<reference evidence="2" key="1">
    <citation type="submission" date="2022-07" db="EMBL/GenBank/DDBJ databases">
        <title>Phylogenomic reconstructions and comparative analyses of Kickxellomycotina fungi.</title>
        <authorList>
            <person name="Reynolds N.K."/>
            <person name="Stajich J.E."/>
            <person name="Barry K."/>
            <person name="Grigoriev I.V."/>
            <person name="Crous P."/>
            <person name="Smith M.E."/>
        </authorList>
    </citation>
    <scope>NUCLEOTIDE SEQUENCE</scope>
    <source>
        <strain evidence="2">IMI 214461</strain>
    </source>
</reference>
<organism evidence="2 3">
    <name type="scientific">Coemansia thaxteri</name>
    <dbReference type="NCBI Taxonomy" id="2663907"/>
    <lineage>
        <taxon>Eukaryota</taxon>
        <taxon>Fungi</taxon>
        <taxon>Fungi incertae sedis</taxon>
        <taxon>Zoopagomycota</taxon>
        <taxon>Kickxellomycotina</taxon>
        <taxon>Kickxellomycetes</taxon>
        <taxon>Kickxellales</taxon>
        <taxon>Kickxellaceae</taxon>
        <taxon>Coemansia</taxon>
    </lineage>
</organism>
<accession>A0A9W8EHU6</accession>
<dbReference type="Proteomes" id="UP001150907">
    <property type="component" value="Unassembled WGS sequence"/>
</dbReference>
<dbReference type="EMBL" id="JANBQF010000238">
    <property type="protein sequence ID" value="KAJ2003220.1"/>
    <property type="molecule type" value="Genomic_DNA"/>
</dbReference>
<proteinExistence type="predicted"/>
<dbReference type="AlphaFoldDB" id="A0A9W8EHU6"/>
<comment type="caution">
    <text evidence="2">The sequence shown here is derived from an EMBL/GenBank/DDBJ whole genome shotgun (WGS) entry which is preliminary data.</text>
</comment>
<protein>
    <submittedName>
        <fullName evidence="2">Uncharacterized protein</fullName>
    </submittedName>
</protein>
<evidence type="ECO:0000256" key="1">
    <source>
        <dbReference type="SAM" id="MobiDB-lite"/>
    </source>
</evidence>
<name>A0A9W8EHU6_9FUNG</name>
<dbReference type="Gene3D" id="3.30.10.10">
    <property type="entry name" value="Trypsin Inhibitor V, subunit A"/>
    <property type="match status" value="1"/>
</dbReference>
<gene>
    <name evidence="2" type="ORF">H4R26_003195</name>
</gene>
<dbReference type="OrthoDB" id="10013825at2759"/>
<evidence type="ECO:0000313" key="3">
    <source>
        <dbReference type="Proteomes" id="UP001150907"/>
    </source>
</evidence>
<keyword evidence="3" id="KW-1185">Reference proteome</keyword>